<evidence type="ECO:0000256" key="6">
    <source>
        <dbReference type="PIRSR" id="PIRSR611284-1"/>
    </source>
</evidence>
<evidence type="ECO:0000313" key="10">
    <source>
        <dbReference type="EMBL" id="CAA6815764.1"/>
    </source>
</evidence>
<comment type="pathway">
    <text evidence="8">Lipid metabolism; fatty acid biosynthesis.</text>
</comment>
<feature type="binding site" evidence="7">
    <location>
        <position position="189"/>
    </location>
    <ligand>
        <name>NADP(+)</name>
        <dbReference type="ChEBI" id="CHEBI:58349"/>
    </ligand>
</feature>
<feature type="active site" description="Proton acceptor" evidence="6">
    <location>
        <position position="156"/>
    </location>
</feature>
<feature type="domain" description="Ketoreductase" evidence="9">
    <location>
        <begin position="7"/>
        <end position="192"/>
    </location>
</feature>
<dbReference type="InterPro" id="IPR050259">
    <property type="entry name" value="SDR"/>
</dbReference>
<keyword evidence="8" id="KW-0444">Lipid biosynthesis</keyword>
<evidence type="ECO:0000256" key="7">
    <source>
        <dbReference type="PIRSR" id="PIRSR611284-2"/>
    </source>
</evidence>
<dbReference type="GO" id="GO:0051287">
    <property type="term" value="F:NAD binding"/>
    <property type="evidence" value="ECO:0007669"/>
    <property type="project" value="UniProtKB-UniRule"/>
</dbReference>
<dbReference type="NCBIfam" id="NF009466">
    <property type="entry name" value="PRK12826.1-2"/>
    <property type="match status" value="1"/>
</dbReference>
<sequence>MKLLENKIALITGGSRGIGATMVKKFAEQGADVIFTYRSSIEQANQLIEAASVHGTKIKAFSSDASSLEQTQGLVTEILKEFGTIDILVNNAGVTRDNLLMRMSEDNWDDVMNNNLKSVYNFTKCIMRPMLKARGGSIINISSIVGLKGNAGQANYAASKAGMIGFTKSIAQEVGSRNIRCNAIAPGFISTEMTKELDEKVKDQMIQNTSLKRLGTTEEIANVALFLASDMSSYITGETLNTSGGM</sequence>
<dbReference type="GO" id="GO:0004316">
    <property type="term" value="F:3-oxoacyl-[acyl-carrier-protein] reductase (NADPH) activity"/>
    <property type="evidence" value="ECO:0007669"/>
    <property type="project" value="UniProtKB-UniRule"/>
</dbReference>
<dbReference type="PANTHER" id="PTHR42879:SF2">
    <property type="entry name" value="3-OXOACYL-[ACYL-CARRIER-PROTEIN] REDUCTASE FABG"/>
    <property type="match status" value="1"/>
</dbReference>
<keyword evidence="4 8" id="KW-0560">Oxidoreductase</keyword>
<reference evidence="10" key="1">
    <citation type="submission" date="2020-01" db="EMBL/GenBank/DDBJ databases">
        <authorList>
            <person name="Meier V. D."/>
            <person name="Meier V D."/>
        </authorList>
    </citation>
    <scope>NUCLEOTIDE SEQUENCE</scope>
    <source>
        <strain evidence="10">HLG_WM_MAG_10</strain>
    </source>
</reference>
<feature type="binding site" evidence="7">
    <location>
        <begin position="156"/>
        <end position="160"/>
    </location>
    <ligand>
        <name>NADP(+)</name>
        <dbReference type="ChEBI" id="CHEBI:58349"/>
    </ligand>
</feature>
<dbReference type="InterPro" id="IPR020904">
    <property type="entry name" value="Sc_DH/Rdtase_CS"/>
</dbReference>
<protein>
    <recommendedName>
        <fullName evidence="8">3-oxoacyl-[acyl-carrier-protein] reductase</fullName>
        <ecNumber evidence="8">1.1.1.100</ecNumber>
    </recommendedName>
</protein>
<dbReference type="SUPFAM" id="SSF51735">
    <property type="entry name" value="NAD(P)-binding Rossmann-fold domains"/>
    <property type="match status" value="1"/>
</dbReference>
<accession>A0A6S6T9P3</accession>
<feature type="binding site" evidence="7">
    <location>
        <begin position="13"/>
        <end position="16"/>
    </location>
    <ligand>
        <name>NADP(+)</name>
        <dbReference type="ChEBI" id="CHEBI:58349"/>
    </ligand>
</feature>
<feature type="binding site" evidence="7">
    <location>
        <position position="91"/>
    </location>
    <ligand>
        <name>NADP(+)</name>
        <dbReference type="ChEBI" id="CHEBI:58349"/>
    </ligand>
</feature>
<evidence type="ECO:0000256" key="5">
    <source>
        <dbReference type="ARBA" id="ARBA00048508"/>
    </source>
</evidence>
<dbReference type="PRINTS" id="PR00081">
    <property type="entry name" value="GDHRDH"/>
</dbReference>
<dbReference type="PROSITE" id="PS00061">
    <property type="entry name" value="ADH_SHORT"/>
    <property type="match status" value="1"/>
</dbReference>
<evidence type="ECO:0000256" key="2">
    <source>
        <dbReference type="ARBA" id="ARBA00006484"/>
    </source>
</evidence>
<dbReference type="InterPro" id="IPR002347">
    <property type="entry name" value="SDR_fam"/>
</dbReference>
<comment type="subunit">
    <text evidence="8">Homotetramer.</text>
</comment>
<dbReference type="InterPro" id="IPR057326">
    <property type="entry name" value="KR_dom"/>
</dbReference>
<dbReference type="CDD" id="cd05333">
    <property type="entry name" value="BKR_SDR_c"/>
    <property type="match status" value="1"/>
</dbReference>
<dbReference type="Pfam" id="PF13561">
    <property type="entry name" value="adh_short_C2"/>
    <property type="match status" value="1"/>
</dbReference>
<dbReference type="InterPro" id="IPR011284">
    <property type="entry name" value="3oxo_ACP_reduc"/>
</dbReference>
<dbReference type="PANTHER" id="PTHR42879">
    <property type="entry name" value="3-OXOACYL-(ACYL-CARRIER-PROTEIN) REDUCTASE"/>
    <property type="match status" value="1"/>
</dbReference>
<dbReference type="AlphaFoldDB" id="A0A6S6T9P3"/>
<dbReference type="UniPathway" id="UPA00094"/>
<proteinExistence type="inferred from homology"/>
<evidence type="ECO:0000256" key="8">
    <source>
        <dbReference type="RuleBase" id="RU366074"/>
    </source>
</evidence>
<dbReference type="EC" id="1.1.1.100" evidence="8"/>
<dbReference type="FunFam" id="3.40.50.720:FF:000115">
    <property type="entry name" value="3-oxoacyl-[acyl-carrier-protein] reductase FabG"/>
    <property type="match status" value="1"/>
</dbReference>
<comment type="similarity">
    <text evidence="2 8">Belongs to the short-chain dehydrogenases/reductases (SDR) family.</text>
</comment>
<dbReference type="SMART" id="SM00822">
    <property type="entry name" value="PKS_KR"/>
    <property type="match status" value="1"/>
</dbReference>
<name>A0A6S6T9P3_9BACT</name>
<evidence type="ECO:0000256" key="3">
    <source>
        <dbReference type="ARBA" id="ARBA00022857"/>
    </source>
</evidence>
<evidence type="ECO:0000259" key="9">
    <source>
        <dbReference type="SMART" id="SM00822"/>
    </source>
</evidence>
<dbReference type="NCBIfam" id="NF005559">
    <property type="entry name" value="PRK07231.1"/>
    <property type="match status" value="1"/>
</dbReference>
<comment type="function">
    <text evidence="1 8">Catalyzes the NADPH-dependent reduction of beta-ketoacyl-ACP substrates to beta-hydroxyacyl-ACP products, the first reductive step in the elongation cycle of fatty acid biosynthesis.</text>
</comment>
<evidence type="ECO:0000256" key="4">
    <source>
        <dbReference type="ARBA" id="ARBA00023002"/>
    </source>
</evidence>
<keyword evidence="8" id="KW-0443">Lipid metabolism</keyword>
<dbReference type="GO" id="GO:0006633">
    <property type="term" value="P:fatty acid biosynthetic process"/>
    <property type="evidence" value="ECO:0007669"/>
    <property type="project" value="UniProtKB-UniPathway"/>
</dbReference>
<dbReference type="NCBIfam" id="TIGR01830">
    <property type="entry name" value="3oxo_ACP_reduc"/>
    <property type="match status" value="1"/>
</dbReference>
<comment type="catalytic activity">
    <reaction evidence="5 8">
        <text>a (3R)-hydroxyacyl-[ACP] + NADP(+) = a 3-oxoacyl-[ACP] + NADPH + H(+)</text>
        <dbReference type="Rhea" id="RHEA:17397"/>
        <dbReference type="Rhea" id="RHEA-COMP:9916"/>
        <dbReference type="Rhea" id="RHEA-COMP:9945"/>
        <dbReference type="ChEBI" id="CHEBI:15378"/>
        <dbReference type="ChEBI" id="CHEBI:57783"/>
        <dbReference type="ChEBI" id="CHEBI:58349"/>
        <dbReference type="ChEBI" id="CHEBI:78776"/>
        <dbReference type="ChEBI" id="CHEBI:78827"/>
        <dbReference type="EC" id="1.1.1.100"/>
    </reaction>
</comment>
<evidence type="ECO:0000256" key="1">
    <source>
        <dbReference type="ARBA" id="ARBA00002607"/>
    </source>
</evidence>
<dbReference type="InterPro" id="IPR036291">
    <property type="entry name" value="NAD(P)-bd_dom_sf"/>
</dbReference>
<gene>
    <name evidence="10" type="ORF">HELGO_WM42164</name>
</gene>
<dbReference type="Gene3D" id="3.40.50.720">
    <property type="entry name" value="NAD(P)-binding Rossmann-like Domain"/>
    <property type="match status" value="1"/>
</dbReference>
<organism evidence="10">
    <name type="scientific">uncultured Aureispira sp</name>
    <dbReference type="NCBI Taxonomy" id="1331704"/>
    <lineage>
        <taxon>Bacteria</taxon>
        <taxon>Pseudomonadati</taxon>
        <taxon>Bacteroidota</taxon>
        <taxon>Saprospiria</taxon>
        <taxon>Saprospirales</taxon>
        <taxon>Saprospiraceae</taxon>
        <taxon>Aureispira</taxon>
        <taxon>environmental samples</taxon>
    </lineage>
</organism>
<dbReference type="EMBL" id="CACVAQ010000230">
    <property type="protein sequence ID" value="CAA6815764.1"/>
    <property type="molecule type" value="Genomic_DNA"/>
</dbReference>
<keyword evidence="8" id="KW-0275">Fatty acid biosynthesis</keyword>
<keyword evidence="3 7" id="KW-0521">NADP</keyword>
<dbReference type="PRINTS" id="PR00080">
    <property type="entry name" value="SDRFAMILY"/>
</dbReference>
<keyword evidence="8" id="KW-0276">Fatty acid metabolism</keyword>